<evidence type="ECO:0000313" key="1">
    <source>
        <dbReference type="EMBL" id="GAI71334.1"/>
    </source>
</evidence>
<reference evidence="1" key="1">
    <citation type="journal article" date="2014" name="Front. Microbiol.">
        <title>High frequency of phylogenetically diverse reductive dehalogenase-homologous genes in deep subseafloor sedimentary metagenomes.</title>
        <authorList>
            <person name="Kawai M."/>
            <person name="Futagami T."/>
            <person name="Toyoda A."/>
            <person name="Takaki Y."/>
            <person name="Nishi S."/>
            <person name="Hori S."/>
            <person name="Arai W."/>
            <person name="Tsubouchi T."/>
            <person name="Morono Y."/>
            <person name="Uchiyama I."/>
            <person name="Ito T."/>
            <person name="Fujiyama A."/>
            <person name="Inagaki F."/>
            <person name="Takami H."/>
        </authorList>
    </citation>
    <scope>NUCLEOTIDE SEQUENCE</scope>
    <source>
        <strain evidence="1">Expedition CK06-06</strain>
    </source>
</reference>
<accession>X1SU31</accession>
<proteinExistence type="predicted"/>
<gene>
    <name evidence="1" type="ORF">S12H4_03435</name>
</gene>
<dbReference type="EMBL" id="BARW01000963">
    <property type="protein sequence ID" value="GAI71334.1"/>
    <property type="molecule type" value="Genomic_DNA"/>
</dbReference>
<sequence>MVRMRMIPDNVKMGKPHRVTKADLVCKVPGCTDEPVYYMGAGGWTVVYRDGDWKTTYLCAEHREKWFEFCRDYHAIWEHGPGPGEEGWLQYWDKVFAVFLKWVKGDLDFCPFCGQTMQKDNIKTI</sequence>
<organism evidence="1">
    <name type="scientific">marine sediment metagenome</name>
    <dbReference type="NCBI Taxonomy" id="412755"/>
    <lineage>
        <taxon>unclassified sequences</taxon>
        <taxon>metagenomes</taxon>
        <taxon>ecological metagenomes</taxon>
    </lineage>
</organism>
<protein>
    <submittedName>
        <fullName evidence="1">Uncharacterized protein</fullName>
    </submittedName>
</protein>
<comment type="caution">
    <text evidence="1">The sequence shown here is derived from an EMBL/GenBank/DDBJ whole genome shotgun (WGS) entry which is preliminary data.</text>
</comment>
<dbReference type="AlphaFoldDB" id="X1SU31"/>
<name>X1SU31_9ZZZZ</name>